<reference evidence="2" key="2">
    <citation type="journal article" date="2021" name="PeerJ">
        <title>Extensive microbial diversity within the chicken gut microbiome revealed by metagenomics and culture.</title>
        <authorList>
            <person name="Gilroy R."/>
            <person name="Ravi A."/>
            <person name="Getino M."/>
            <person name="Pursley I."/>
            <person name="Horton D.L."/>
            <person name="Alikhan N.F."/>
            <person name="Baker D."/>
            <person name="Gharbi K."/>
            <person name="Hall N."/>
            <person name="Watson M."/>
            <person name="Adriaenssens E.M."/>
            <person name="Foster-Nyarko E."/>
            <person name="Jarju S."/>
            <person name="Secka A."/>
            <person name="Antonio M."/>
            <person name="Oren A."/>
            <person name="Chaudhuri R.R."/>
            <person name="La Ragione R."/>
            <person name="Hildebrand F."/>
            <person name="Pallen M.J."/>
        </authorList>
    </citation>
    <scope>NUCLEOTIDE SEQUENCE</scope>
    <source>
        <strain evidence="2">CHK189-12415</strain>
    </source>
</reference>
<dbReference type="SUPFAM" id="SSF55729">
    <property type="entry name" value="Acyl-CoA N-acyltransferases (Nat)"/>
    <property type="match status" value="1"/>
</dbReference>
<dbReference type="Gene3D" id="3.40.630.30">
    <property type="match status" value="1"/>
</dbReference>
<sequence length="242" mass="27421">MNHNITIQPADTPEAEARFRHQLTLYFRRDIFPGESPETALPPGYWQNIDALHWRAENPLHYLFFRRDGVEIGMTMTVLYLTEDQKQFILEFCVYPAFRGNGTGTACAEALLQWGRKKGAAFFELNAEDPRRVHFWSRLGFRPNGRNQSGPLMLLPPDEKIPFTVSALTDTGELWDLESSFLAETRKPPLEPNTFDRLADAIDTGKILFLVSRRLNRPVGICSVSPFYLASAGSAAAMLDNL</sequence>
<organism evidence="2 3">
    <name type="scientific">Candidatus Faecivivens stercoravium</name>
    <dbReference type="NCBI Taxonomy" id="2840803"/>
    <lineage>
        <taxon>Bacteria</taxon>
        <taxon>Bacillati</taxon>
        <taxon>Bacillota</taxon>
        <taxon>Clostridia</taxon>
        <taxon>Eubacteriales</taxon>
        <taxon>Oscillospiraceae</taxon>
        <taxon>Oscillospiraceae incertae sedis</taxon>
        <taxon>Candidatus Faecivivens</taxon>
    </lineage>
</organism>
<comment type="caution">
    <text evidence="2">The sequence shown here is derived from an EMBL/GenBank/DDBJ whole genome shotgun (WGS) entry which is preliminary data.</text>
</comment>
<evidence type="ECO:0000313" key="2">
    <source>
        <dbReference type="EMBL" id="HIR60241.1"/>
    </source>
</evidence>
<dbReference type="InterPro" id="IPR016181">
    <property type="entry name" value="Acyl_CoA_acyltransferase"/>
</dbReference>
<reference evidence="2" key="1">
    <citation type="submission" date="2020-10" db="EMBL/GenBank/DDBJ databases">
        <authorList>
            <person name="Gilroy R."/>
        </authorList>
    </citation>
    <scope>NUCLEOTIDE SEQUENCE</scope>
    <source>
        <strain evidence="2">CHK189-12415</strain>
    </source>
</reference>
<dbReference type="Pfam" id="PF00583">
    <property type="entry name" value="Acetyltransf_1"/>
    <property type="match status" value="1"/>
</dbReference>
<dbReference type="GO" id="GO:0016747">
    <property type="term" value="F:acyltransferase activity, transferring groups other than amino-acyl groups"/>
    <property type="evidence" value="ECO:0007669"/>
    <property type="project" value="InterPro"/>
</dbReference>
<gene>
    <name evidence="2" type="ORF">IAB37_01520</name>
</gene>
<dbReference type="PROSITE" id="PS51186">
    <property type="entry name" value="GNAT"/>
    <property type="match status" value="1"/>
</dbReference>
<dbReference type="InterPro" id="IPR000182">
    <property type="entry name" value="GNAT_dom"/>
</dbReference>
<evidence type="ECO:0000259" key="1">
    <source>
        <dbReference type="PROSITE" id="PS51186"/>
    </source>
</evidence>
<dbReference type="EMBL" id="DVHA01000046">
    <property type="protein sequence ID" value="HIR60241.1"/>
    <property type="molecule type" value="Genomic_DNA"/>
</dbReference>
<feature type="domain" description="N-acetyltransferase" evidence="1">
    <location>
        <begin position="5"/>
        <end position="158"/>
    </location>
</feature>
<dbReference type="CDD" id="cd04301">
    <property type="entry name" value="NAT_SF"/>
    <property type="match status" value="1"/>
</dbReference>
<evidence type="ECO:0000313" key="3">
    <source>
        <dbReference type="Proteomes" id="UP000824241"/>
    </source>
</evidence>
<dbReference type="AlphaFoldDB" id="A0A9D1DWP5"/>
<feature type="non-terminal residue" evidence="2">
    <location>
        <position position="242"/>
    </location>
</feature>
<protein>
    <submittedName>
        <fullName evidence="2">GNAT family N-acetyltransferase</fullName>
    </submittedName>
</protein>
<proteinExistence type="predicted"/>
<accession>A0A9D1DWP5</accession>
<name>A0A9D1DWP5_9FIRM</name>
<dbReference type="Proteomes" id="UP000824241">
    <property type="component" value="Unassembled WGS sequence"/>
</dbReference>